<organism evidence="7 8">
    <name type="scientific">Scleropages formosus</name>
    <name type="common">Asian bonytongue</name>
    <name type="synonym">Osteoglossum formosum</name>
    <dbReference type="NCBI Taxonomy" id="113540"/>
    <lineage>
        <taxon>Eukaryota</taxon>
        <taxon>Metazoa</taxon>
        <taxon>Chordata</taxon>
        <taxon>Craniata</taxon>
        <taxon>Vertebrata</taxon>
        <taxon>Euteleostomi</taxon>
        <taxon>Actinopterygii</taxon>
        <taxon>Neopterygii</taxon>
        <taxon>Teleostei</taxon>
        <taxon>Osteoglossocephala</taxon>
        <taxon>Osteoglossomorpha</taxon>
        <taxon>Osteoglossiformes</taxon>
        <taxon>Osteoglossidae</taxon>
        <taxon>Scleropages</taxon>
    </lineage>
</organism>
<feature type="region of interest" description="Disordered" evidence="5">
    <location>
        <begin position="1107"/>
        <end position="1126"/>
    </location>
</feature>
<dbReference type="Pfam" id="PF19047">
    <property type="entry name" value="HOOK_N"/>
    <property type="match status" value="1"/>
</dbReference>
<feature type="domain" description="HOOK N-terminal" evidence="6">
    <location>
        <begin position="21"/>
        <end position="158"/>
    </location>
</feature>
<evidence type="ECO:0000313" key="7">
    <source>
        <dbReference type="EMBL" id="KPP79905.1"/>
    </source>
</evidence>
<dbReference type="GO" id="GO:0005737">
    <property type="term" value="C:cytoplasm"/>
    <property type="evidence" value="ECO:0007669"/>
    <property type="project" value="UniProtKB-SubCell"/>
</dbReference>
<keyword evidence="3 4" id="KW-0175">Coiled coil</keyword>
<feature type="coiled-coil region" evidence="4">
    <location>
        <begin position="1250"/>
        <end position="1466"/>
    </location>
</feature>
<evidence type="ECO:0000256" key="5">
    <source>
        <dbReference type="SAM" id="MobiDB-lite"/>
    </source>
</evidence>
<proteinExistence type="predicted"/>
<dbReference type="STRING" id="113540.ENSSFOP00015009283"/>
<feature type="region of interest" description="Disordered" evidence="5">
    <location>
        <begin position="1521"/>
        <end position="1552"/>
    </location>
</feature>
<feature type="compositionally biased region" description="Basic and acidic residues" evidence="5">
    <location>
        <begin position="1585"/>
        <end position="1596"/>
    </location>
</feature>
<feature type="compositionally biased region" description="Basic and acidic residues" evidence="5">
    <location>
        <begin position="580"/>
        <end position="600"/>
    </location>
</feature>
<feature type="coiled-coil region" evidence="4">
    <location>
        <begin position="1131"/>
        <end position="1186"/>
    </location>
</feature>
<dbReference type="GO" id="GO:0008017">
    <property type="term" value="F:microtubule binding"/>
    <property type="evidence" value="ECO:0007669"/>
    <property type="project" value="TreeGrafter"/>
</dbReference>
<feature type="coiled-coil region" evidence="4">
    <location>
        <begin position="238"/>
        <end position="413"/>
    </location>
</feature>
<accession>A0A0N8K394</accession>
<evidence type="ECO:0000256" key="4">
    <source>
        <dbReference type="SAM" id="Coils"/>
    </source>
</evidence>
<keyword evidence="2" id="KW-0963">Cytoplasm</keyword>
<dbReference type="GO" id="GO:0030705">
    <property type="term" value="P:cytoskeleton-dependent intracellular transport"/>
    <property type="evidence" value="ECO:0007669"/>
    <property type="project" value="InterPro"/>
</dbReference>
<evidence type="ECO:0000256" key="1">
    <source>
        <dbReference type="ARBA" id="ARBA00004496"/>
    </source>
</evidence>
<dbReference type="GO" id="GO:0031122">
    <property type="term" value="P:cytoplasmic microtubule organization"/>
    <property type="evidence" value="ECO:0007669"/>
    <property type="project" value="TreeGrafter"/>
</dbReference>
<feature type="region of interest" description="Disordered" evidence="5">
    <location>
        <begin position="217"/>
        <end position="236"/>
    </location>
</feature>
<reference evidence="7 8" key="1">
    <citation type="submission" date="2015-08" db="EMBL/GenBank/DDBJ databases">
        <title>The genome of the Asian arowana (Scleropages formosus).</title>
        <authorList>
            <person name="Tan M.H."/>
            <person name="Gan H.M."/>
            <person name="Croft L.J."/>
            <person name="Austin C.M."/>
        </authorList>
    </citation>
    <scope>NUCLEOTIDE SEQUENCE [LARGE SCALE GENOMIC DNA]</scope>
    <source>
        <strain evidence="7">Aro1</strain>
    </source>
</reference>
<feature type="region of interest" description="Disordered" evidence="5">
    <location>
        <begin position="516"/>
        <end position="664"/>
    </location>
</feature>
<comment type="subcellular location">
    <subcellularLocation>
        <location evidence="1">Cytoplasm</location>
    </subcellularLocation>
</comment>
<dbReference type="PANTHER" id="PTHR18947">
    <property type="entry name" value="HOOK PROTEINS"/>
    <property type="match status" value="1"/>
</dbReference>
<dbReference type="SUPFAM" id="SSF116907">
    <property type="entry name" value="Hook domain"/>
    <property type="match status" value="1"/>
</dbReference>
<feature type="compositionally biased region" description="Basic and acidic residues" evidence="5">
    <location>
        <begin position="1620"/>
        <end position="1631"/>
    </location>
</feature>
<feature type="coiled-coil region" evidence="4">
    <location>
        <begin position="459"/>
        <end position="515"/>
    </location>
</feature>
<dbReference type="InterPro" id="IPR036872">
    <property type="entry name" value="CH_dom_sf"/>
</dbReference>
<feature type="compositionally biased region" description="Basic and acidic residues" evidence="5">
    <location>
        <begin position="531"/>
        <end position="573"/>
    </location>
</feature>
<evidence type="ECO:0000256" key="3">
    <source>
        <dbReference type="ARBA" id="ARBA00023054"/>
    </source>
</evidence>
<feature type="compositionally biased region" description="Polar residues" evidence="5">
    <location>
        <begin position="1521"/>
        <end position="1530"/>
    </location>
</feature>
<gene>
    <name evidence="7" type="ORF">Z043_100483</name>
</gene>
<evidence type="ECO:0000313" key="8">
    <source>
        <dbReference type="Proteomes" id="UP000034805"/>
    </source>
</evidence>
<dbReference type="InterPro" id="IPR043936">
    <property type="entry name" value="HOOK_N"/>
</dbReference>
<feature type="compositionally biased region" description="Basic and acidic residues" evidence="5">
    <location>
        <begin position="630"/>
        <end position="660"/>
    </location>
</feature>
<name>A0A0N8K394_SCLFO</name>
<evidence type="ECO:0000259" key="6">
    <source>
        <dbReference type="Pfam" id="PF19047"/>
    </source>
</evidence>
<dbReference type="PANTHER" id="PTHR18947:SF35">
    <property type="entry name" value="COILED-COIL DOMAIN-CONTAINING PROTEIN 88B"/>
    <property type="match status" value="1"/>
</dbReference>
<protein>
    <submittedName>
        <fullName evidence="7">Girdin-like</fullName>
    </submittedName>
</protein>
<dbReference type="Proteomes" id="UP000034805">
    <property type="component" value="Unassembled WGS sequence"/>
</dbReference>
<feature type="region of interest" description="Disordered" evidence="5">
    <location>
        <begin position="1565"/>
        <end position="1650"/>
    </location>
</feature>
<feature type="compositionally biased region" description="Low complexity" evidence="5">
    <location>
        <begin position="217"/>
        <end position="229"/>
    </location>
</feature>
<dbReference type="Gene3D" id="1.10.418.10">
    <property type="entry name" value="Calponin-like domain"/>
    <property type="match status" value="1"/>
</dbReference>
<evidence type="ECO:0000256" key="2">
    <source>
        <dbReference type="ARBA" id="ARBA00022490"/>
    </source>
</evidence>
<feature type="coiled-coil region" evidence="4">
    <location>
        <begin position="668"/>
        <end position="1026"/>
    </location>
</feature>
<dbReference type="GO" id="GO:0005813">
    <property type="term" value="C:centrosome"/>
    <property type="evidence" value="ECO:0007669"/>
    <property type="project" value="TreeGrafter"/>
</dbReference>
<dbReference type="GO" id="GO:0051959">
    <property type="term" value="F:dynein light intermediate chain binding"/>
    <property type="evidence" value="ECO:0007669"/>
    <property type="project" value="TreeGrafter"/>
</dbReference>
<comment type="caution">
    <text evidence="7">The sequence shown here is derived from an EMBL/GenBank/DDBJ whole genome shotgun (WGS) entry which is preliminary data.</text>
</comment>
<dbReference type="EMBL" id="JARO02000107">
    <property type="protein sequence ID" value="KPP79905.1"/>
    <property type="molecule type" value="Genomic_DNA"/>
</dbReference>
<sequence>MILVLLFDSEIDGVGSFSTQYLEVNSTCHDAKRRYLELTNGIFLNEVMRLIDPSPKVEQIYQTENNDEVVRVRNFSILNRHLRSCYEESLQQLILMPLPNVAVLGRDPFTEAAMEELRRLLLLMLGCAVQCERREEFIQRIQSLDIKTQAGIATCIQEVTQNPSAVLPLQWGELCALGGNELQGVFNSMAQHIQGLLAQRDTHLERIAELCQEHESLQGTGHSGSQSSHPDAPPQSLALQLTDSRAKLRRLRQELEDKCDQLLDYKQEVQAMEAELKKMRQENRALQGDMRMARGLRDELDCLRDRAAKVDRLQSELQNCTHRLRNLDLYRTQLQEQQQHCAMLQETRALLEEQLAEARARCSSLRELEKDNLLLRQQLINLEAERDTERQRVDELLEMNMRLEAELKQHLGQARRAHQVALESDEELGQEAVLPSPPLASLDLKPLSVEVSEASSWRLLGAENENMELRRRLEQLQAEREACVDVADSMRVNAFQNLKNENLSLRNSLESLKVEGQDVSHQMELGGKGSTLKEHWREEGEGRREAEGHWNGKGDLETSRETETGSIGTKREDGEGEEIFNLKDRKVKSSDNVKKIESKLTVKHSGNGKGKGGTDRTNAAEGTTEEEAPELFKLRENREKRREEEMLAPREETEGEEKGSSLDSSPLALQLHQALLEVEQKSQEVEKQASLAQELRSQLAEQIRRAMGAEQRLSVLEAEALRLRMAAESLAQARKQIETESLQMEEELTRLRSQVELQRLDGAVMAQLQGERAQLERERDTLRGSVDSLRAIARKGDQLELTNQTLKTELERLGRNLDLARRREEELQVELQEAAQEAEGLARGRDASLLEVSRLEQEKEVCQNQLDDLRREQRQRERELTRLRHQLESTASALEHSNQRACSLEVEHRRVCQEVAQLKEDNAQMRELEEENRKLVALNKEDQARISSLSQELASEKLHSRERASQLTSEKIQLQEQLNQMTNEKVQSQERVSQLASQLASEELQSQELLSQLERLHKEHKRLEASLSTHHTDGSEGNTKTPVTPDEALVQNSIADSDSCLKAEPWLHAKSSLLLEALNAEQCQLSERLRPGGSSPRHEDKVFAQEKVTSQENAAASSENSERGEPLSMRLIEVERQNAALQVEKNVLLSQLSQSQSVCTHLQEQLDSLNRQFIVLQENCANLQALNTKLQTEQVSLSSQHATLWSRCSESEARVAALEAESKVWAKDREEVMMRGEGLRRDHERLTTLQQRQEAELETLLSKHSQLKATHRNLESQHRELEGRYKELLDCRTLLEEREEVIKMEREKMEREAQMQADRVREVQRLRDENERLHTQLKESAQMQTDLLAQGSVLRGELSAAQLERTRLEGELSMLREQSQQLELNYARLSSQYQLLTQLKGNMEEETRHLVEQNQNLARENRALLERNLESRDQHHQQQREFTDKLNELRREKQKLVEKIMDQYRILEPTMPMPSKAKKSNWIADRMKKLIKPRAGKEGREGRAHFIASGSIENLSEINESAPAPSTLQDPLSAPVSPSPLRRAGSSDAEERVVVRSARRKLGSRHGWGLGRGRGNVVSQSFSPGDHHPSPRERFRSHGVSAAVWEEDGSPTPSQESLTEEGKGEKGDSHWEVVGVAHRQRPGQMWVPLH</sequence>